<dbReference type="PANTHER" id="PTHR47165:SF4">
    <property type="entry name" value="OS03G0429900 PROTEIN"/>
    <property type="match status" value="1"/>
</dbReference>
<protein>
    <submittedName>
        <fullName evidence="1">Plant OB fold protein, putative</fullName>
    </submittedName>
</protein>
<evidence type="ECO:0000313" key="3">
    <source>
        <dbReference type="Proteomes" id="UP000002051"/>
    </source>
</evidence>
<dbReference type="GO" id="GO:0000724">
    <property type="term" value="P:double-strand break repair via homologous recombination"/>
    <property type="evidence" value="ECO:0000318"/>
    <property type="project" value="GO_Central"/>
</dbReference>
<name>A0A072TKC9_MEDTR</name>
<evidence type="ECO:0000313" key="1">
    <source>
        <dbReference type="EMBL" id="KEH17656.1"/>
    </source>
</evidence>
<dbReference type="GO" id="GO:0003684">
    <property type="term" value="F:damaged DNA binding"/>
    <property type="evidence" value="ECO:0000318"/>
    <property type="project" value="GO_Central"/>
</dbReference>
<dbReference type="Gene3D" id="2.40.50.140">
    <property type="entry name" value="Nucleic acid-binding proteins"/>
    <property type="match status" value="2"/>
</dbReference>
<reference evidence="1 3" key="2">
    <citation type="journal article" date="2014" name="BMC Genomics">
        <title>An improved genome release (version Mt4.0) for the model legume Medicago truncatula.</title>
        <authorList>
            <person name="Tang H."/>
            <person name="Krishnakumar V."/>
            <person name="Bidwell S."/>
            <person name="Rosen B."/>
            <person name="Chan A."/>
            <person name="Zhou S."/>
            <person name="Gentzbittel L."/>
            <person name="Childs K.L."/>
            <person name="Yandell M."/>
            <person name="Gundlach H."/>
            <person name="Mayer K.F."/>
            <person name="Schwartz D.C."/>
            <person name="Town C.D."/>
        </authorList>
    </citation>
    <scope>GENOME REANNOTATION</scope>
    <source>
        <strain evidence="1">A17</strain>
        <strain evidence="2 3">cv. Jemalong A17</strain>
    </source>
</reference>
<reference evidence="1 3" key="1">
    <citation type="journal article" date="2011" name="Nature">
        <title>The Medicago genome provides insight into the evolution of rhizobial symbioses.</title>
        <authorList>
            <person name="Young N.D."/>
            <person name="Debelle F."/>
            <person name="Oldroyd G.E."/>
            <person name="Geurts R."/>
            <person name="Cannon S.B."/>
            <person name="Udvardi M.K."/>
            <person name="Benedito V.A."/>
            <person name="Mayer K.F."/>
            <person name="Gouzy J."/>
            <person name="Schoof H."/>
            <person name="Van de Peer Y."/>
            <person name="Proost S."/>
            <person name="Cook D.R."/>
            <person name="Meyers B.C."/>
            <person name="Spannagl M."/>
            <person name="Cheung F."/>
            <person name="De Mita S."/>
            <person name="Krishnakumar V."/>
            <person name="Gundlach H."/>
            <person name="Zhou S."/>
            <person name="Mudge J."/>
            <person name="Bharti A.K."/>
            <person name="Murray J.D."/>
            <person name="Naoumkina M.A."/>
            <person name="Rosen B."/>
            <person name="Silverstein K.A."/>
            <person name="Tang H."/>
            <person name="Rombauts S."/>
            <person name="Zhao P.X."/>
            <person name="Zhou P."/>
            <person name="Barbe V."/>
            <person name="Bardou P."/>
            <person name="Bechner M."/>
            <person name="Bellec A."/>
            <person name="Berger A."/>
            <person name="Berges H."/>
            <person name="Bidwell S."/>
            <person name="Bisseling T."/>
            <person name="Choisne N."/>
            <person name="Couloux A."/>
            <person name="Denny R."/>
            <person name="Deshpande S."/>
            <person name="Dai X."/>
            <person name="Doyle J.J."/>
            <person name="Dudez A.M."/>
            <person name="Farmer A.D."/>
            <person name="Fouteau S."/>
            <person name="Franken C."/>
            <person name="Gibelin C."/>
            <person name="Gish J."/>
            <person name="Goldstein S."/>
            <person name="Gonzalez A.J."/>
            <person name="Green P.J."/>
            <person name="Hallab A."/>
            <person name="Hartog M."/>
            <person name="Hua A."/>
            <person name="Humphray S.J."/>
            <person name="Jeong D.H."/>
            <person name="Jing Y."/>
            <person name="Jocker A."/>
            <person name="Kenton S.M."/>
            <person name="Kim D.J."/>
            <person name="Klee K."/>
            <person name="Lai H."/>
            <person name="Lang C."/>
            <person name="Lin S."/>
            <person name="Macmil S.L."/>
            <person name="Magdelenat G."/>
            <person name="Matthews L."/>
            <person name="McCorrison J."/>
            <person name="Monaghan E.L."/>
            <person name="Mun J.H."/>
            <person name="Najar F.Z."/>
            <person name="Nicholson C."/>
            <person name="Noirot C."/>
            <person name="O'Bleness M."/>
            <person name="Paule C.R."/>
            <person name="Poulain J."/>
            <person name="Prion F."/>
            <person name="Qin B."/>
            <person name="Qu C."/>
            <person name="Retzel E.F."/>
            <person name="Riddle C."/>
            <person name="Sallet E."/>
            <person name="Samain S."/>
            <person name="Samson N."/>
            <person name="Sanders I."/>
            <person name="Saurat O."/>
            <person name="Scarpelli C."/>
            <person name="Schiex T."/>
            <person name="Segurens B."/>
            <person name="Severin A.J."/>
            <person name="Sherrier D.J."/>
            <person name="Shi R."/>
            <person name="Sims S."/>
            <person name="Singer S.R."/>
            <person name="Sinharoy S."/>
            <person name="Sterck L."/>
            <person name="Viollet A."/>
            <person name="Wang B.B."/>
            <person name="Wang K."/>
            <person name="Wang M."/>
            <person name="Wang X."/>
            <person name="Warfsmann J."/>
            <person name="Weissenbach J."/>
            <person name="White D.D."/>
            <person name="White J.D."/>
            <person name="Wiley G.B."/>
            <person name="Wincker P."/>
            <person name="Xing Y."/>
            <person name="Yang L."/>
            <person name="Yao Z."/>
            <person name="Ying F."/>
            <person name="Zhai J."/>
            <person name="Zhou L."/>
            <person name="Zuber A."/>
            <person name="Denarie J."/>
            <person name="Dixon R.A."/>
            <person name="May G.D."/>
            <person name="Schwartz D.C."/>
            <person name="Rogers J."/>
            <person name="Quetier F."/>
            <person name="Town C.D."/>
            <person name="Roe B.A."/>
        </authorList>
    </citation>
    <scope>NUCLEOTIDE SEQUENCE [LARGE SCALE GENOMIC DNA]</scope>
    <source>
        <strain evidence="1">A17</strain>
        <strain evidence="2 3">cv. Jemalong A17</strain>
    </source>
</reference>
<accession>A0A072TKC9</accession>
<reference evidence="2" key="3">
    <citation type="submission" date="2015-06" db="UniProtKB">
        <authorList>
            <consortium name="EnsemblPlants"/>
        </authorList>
    </citation>
    <scope>IDENTIFICATION</scope>
    <source>
        <strain evidence="2">cv. Jemalong A17</strain>
    </source>
</reference>
<sequence length="479" mass="54371">MERPISFIADLNNKKDYWKLSVKVLDKWNVVKDGKEHSEMAIVDAKVHLNDLVFKASEHKFKLIWIGGTTADQVNVHKIPDVVLKFKPLAEIATGRWRPDLLIHVIGYVHDVGYCQMHEGTSKKLQVNFMLKDFSDIALNCTLWKEYAAKFIKFSNERKEAGPIIVMLKYAKVKEEGKFPLSVTNTYGVTKLFINDNIAEINAFKENLPKQELLQSQSQLMCTQTFSGSHFNTEDEILANNLIMSLSEIIQLDQITYCVTTVRVEKVNSTIFGWYYLVCCKCPKVAKGEKPPYTCDSGHNTETEIVRYKLELDVSYEGTKSTFVMWDREAGITNRLEYPMLIDSIGQKSMVFKVKWQPRWKTSSVVSFKEGDAICELIKSKFPNAPVLALAIDSTEVVDKSSDNFSLTDDTTMSLPQLSTTAENEVETLSQMTHMSEKSTTPTMKERSFDQITPAKPNVVPALPLRDAYPDIVTPQISI</sequence>
<dbReference type="EMBL" id="KL402728">
    <property type="protein sequence ID" value="KEH17656.1"/>
    <property type="molecule type" value="Genomic_DNA"/>
</dbReference>
<organism evidence="1 3">
    <name type="scientific">Medicago truncatula</name>
    <name type="common">Barrel medic</name>
    <name type="synonym">Medicago tribuloides</name>
    <dbReference type="NCBI Taxonomy" id="3880"/>
    <lineage>
        <taxon>Eukaryota</taxon>
        <taxon>Viridiplantae</taxon>
        <taxon>Streptophyta</taxon>
        <taxon>Embryophyta</taxon>
        <taxon>Tracheophyta</taxon>
        <taxon>Spermatophyta</taxon>
        <taxon>Magnoliopsida</taxon>
        <taxon>eudicotyledons</taxon>
        <taxon>Gunneridae</taxon>
        <taxon>Pentapetalae</taxon>
        <taxon>rosids</taxon>
        <taxon>fabids</taxon>
        <taxon>Fabales</taxon>
        <taxon>Fabaceae</taxon>
        <taxon>Papilionoideae</taxon>
        <taxon>50 kb inversion clade</taxon>
        <taxon>NPAAA clade</taxon>
        <taxon>Hologalegina</taxon>
        <taxon>IRL clade</taxon>
        <taxon>Trifolieae</taxon>
        <taxon>Medicago</taxon>
    </lineage>
</organism>
<dbReference type="GO" id="GO:0006289">
    <property type="term" value="P:nucleotide-excision repair"/>
    <property type="evidence" value="ECO:0000318"/>
    <property type="project" value="GO_Central"/>
</dbReference>
<dbReference type="SUPFAM" id="SSF50249">
    <property type="entry name" value="Nucleic acid-binding proteins"/>
    <property type="match status" value="1"/>
</dbReference>
<gene>
    <name evidence="1" type="ORF">MTR_0003s0290</name>
</gene>
<dbReference type="GO" id="GO:0051321">
    <property type="term" value="P:meiotic cell cycle"/>
    <property type="evidence" value="ECO:0000318"/>
    <property type="project" value="GO_Central"/>
</dbReference>
<dbReference type="GO" id="GO:0043047">
    <property type="term" value="F:single-stranded telomeric DNA binding"/>
    <property type="evidence" value="ECO:0000318"/>
    <property type="project" value="GO_Central"/>
</dbReference>
<evidence type="ECO:0000313" key="2">
    <source>
        <dbReference type="EnsemblPlants" id="KEH17656"/>
    </source>
</evidence>
<proteinExistence type="predicted"/>
<dbReference type="HOGENOM" id="CLU_029003_0_0_1"/>
<dbReference type="AlphaFoldDB" id="A0A072TKC9"/>
<dbReference type="EnsemblPlants" id="KEH17656">
    <property type="protein sequence ID" value="KEH17656"/>
    <property type="gene ID" value="MTR_0003s0290"/>
</dbReference>
<dbReference type="GO" id="GO:0006260">
    <property type="term" value="P:DNA replication"/>
    <property type="evidence" value="ECO:0000318"/>
    <property type="project" value="GO_Central"/>
</dbReference>
<dbReference type="GO" id="GO:0005662">
    <property type="term" value="C:DNA replication factor A complex"/>
    <property type="evidence" value="ECO:0000318"/>
    <property type="project" value="GO_Central"/>
</dbReference>
<dbReference type="STRING" id="3880.A0A072TKC9"/>
<dbReference type="Proteomes" id="UP000002051">
    <property type="component" value="Unassembled WGS sequence"/>
</dbReference>
<dbReference type="GO" id="GO:0007004">
    <property type="term" value="P:telomere maintenance via telomerase"/>
    <property type="evidence" value="ECO:0000318"/>
    <property type="project" value="GO_Central"/>
</dbReference>
<dbReference type="InterPro" id="IPR012340">
    <property type="entry name" value="NA-bd_OB-fold"/>
</dbReference>
<keyword evidence="3" id="KW-1185">Reference proteome</keyword>
<dbReference type="PANTHER" id="PTHR47165">
    <property type="entry name" value="OS03G0429900 PROTEIN"/>
    <property type="match status" value="1"/>
</dbReference>
<dbReference type="CDD" id="cd04481">
    <property type="entry name" value="RPA1_DBD_B_like"/>
    <property type="match status" value="1"/>
</dbReference>